<dbReference type="PANTHER" id="PTHR10579">
    <property type="entry name" value="CALCIUM-ACTIVATED CHLORIDE CHANNEL REGULATOR"/>
    <property type="match status" value="1"/>
</dbReference>
<dbReference type="InterPro" id="IPR022156">
    <property type="entry name" value="Uncharacterised_YfbK_N"/>
</dbReference>
<dbReference type="PANTHER" id="PTHR10579:SF43">
    <property type="entry name" value="ZINC FINGER (C3HC4-TYPE RING FINGER) FAMILY PROTEIN"/>
    <property type="match status" value="1"/>
</dbReference>
<evidence type="ECO:0000259" key="2">
    <source>
        <dbReference type="PROSITE" id="PS50234"/>
    </source>
</evidence>
<feature type="domain" description="VWFA" evidence="2">
    <location>
        <begin position="246"/>
        <end position="427"/>
    </location>
</feature>
<evidence type="ECO:0000313" key="4">
    <source>
        <dbReference type="Proteomes" id="UP001356170"/>
    </source>
</evidence>
<feature type="signal peptide" evidence="1">
    <location>
        <begin position="1"/>
        <end position="30"/>
    </location>
</feature>
<feature type="chain" id="PRO_5045373239" evidence="1">
    <location>
        <begin position="31"/>
        <end position="613"/>
    </location>
</feature>
<dbReference type="Pfam" id="PF12034">
    <property type="entry name" value="YfbK_C"/>
    <property type="match status" value="1"/>
</dbReference>
<comment type="caution">
    <text evidence="3">The sequence shown here is derived from an EMBL/GenBank/DDBJ whole genome shotgun (WGS) entry which is preliminary data.</text>
</comment>
<dbReference type="InterPro" id="IPR021908">
    <property type="entry name" value="YfbK_C"/>
</dbReference>
<gene>
    <name evidence="3" type="ORF">V3390_06700</name>
</gene>
<dbReference type="EMBL" id="JAZHBO010000002">
    <property type="protein sequence ID" value="MEF2155922.1"/>
    <property type="molecule type" value="Genomic_DNA"/>
</dbReference>
<dbReference type="PROSITE" id="PS50234">
    <property type="entry name" value="VWFA"/>
    <property type="match status" value="1"/>
</dbReference>
<dbReference type="RefSeq" id="WP_331703895.1">
    <property type="nucleotide sequence ID" value="NZ_JAZHBO010000002.1"/>
</dbReference>
<dbReference type="InterPro" id="IPR036465">
    <property type="entry name" value="vWFA_dom_sf"/>
</dbReference>
<reference evidence="3 4" key="1">
    <citation type="submission" date="2024-01" db="EMBL/GenBank/DDBJ databases">
        <title>Novel species of the genus Luteimonas isolated from rivers.</title>
        <authorList>
            <person name="Lu H."/>
        </authorList>
    </citation>
    <scope>NUCLEOTIDE SEQUENCE [LARGE SCALE GENOMIC DNA]</scope>
    <source>
        <strain evidence="3 4">FXH3W</strain>
    </source>
</reference>
<accession>A0ABU7UZF9</accession>
<proteinExistence type="predicted"/>
<evidence type="ECO:0000256" key="1">
    <source>
        <dbReference type="SAM" id="SignalP"/>
    </source>
</evidence>
<dbReference type="CDD" id="cd01465">
    <property type="entry name" value="vWA_subgroup"/>
    <property type="match status" value="1"/>
</dbReference>
<protein>
    <submittedName>
        <fullName evidence="3">VWA domain-containing protein</fullName>
    </submittedName>
</protein>
<dbReference type="Pfam" id="PF00092">
    <property type="entry name" value="VWA"/>
    <property type="match status" value="1"/>
</dbReference>
<organism evidence="3 4">
    <name type="scientific">Aquilutibacter rugosus</name>
    <dbReference type="NCBI Taxonomy" id="3115820"/>
    <lineage>
        <taxon>Bacteria</taxon>
        <taxon>Pseudomonadati</taxon>
        <taxon>Pseudomonadota</taxon>
        <taxon>Gammaproteobacteria</taxon>
        <taxon>Lysobacterales</taxon>
        <taxon>Lysobacteraceae</taxon>
        <taxon>Aquilutibacter</taxon>
    </lineage>
</organism>
<dbReference type="InterPro" id="IPR002035">
    <property type="entry name" value="VWF_A"/>
</dbReference>
<dbReference type="Pfam" id="PF12450">
    <property type="entry name" value="vWF_A"/>
    <property type="match status" value="1"/>
</dbReference>
<dbReference type="Proteomes" id="UP001356170">
    <property type="component" value="Unassembled WGS sequence"/>
</dbReference>
<dbReference type="Gene3D" id="3.40.50.410">
    <property type="entry name" value="von Willebrand factor, type A domain"/>
    <property type="match status" value="1"/>
</dbReference>
<keyword evidence="1" id="KW-0732">Signal</keyword>
<sequence>MNLQVTPRFSAITVALLSASIGLSSLAANAAPAKPAVLKEQGVVVCPDMSALWQDRKDDDRYMSPPVPIGMPPSAPPPIPAPVVLSGARPLAPQVAAAQQAAASAAVVHAQAAHASAARYVSKARGITPGMQLPERNTENYAHFKDNALTRTDDNPVSTFSIDVDTGSYANVRRMICGNDRIPADAVRVEEFLNYFRYSRNEPRDAGKPFAISTEYATAPWNNGRTLMMVGIKGYAPRASSPPPANLVFLIDTSGSMESEDKLDLVKYSLKQLVKSLRPVDRVAIVAYAGSAGLVLPSTPGSNKSAIIEALDRLDAGGSTNGGEGLELAYKVARENFRKDGANRILLATDGDFNVGNFNGESLKTYVASQRSSGVALTTLGFGEGNYNDEMAEQLADVGNGRHAYIDSPLEAQRVMRDEMQSVMQTIAKDMKIQVEFNPAEVAEYRLIGYENRVLNEADFSNDRVDAGEVGAGQQVTAIYELTPAQSAAKGTSPRRYGSSEAATSTAAGNGEIANISIRYKLPNQDNSTLVSQPVLASALQRPSESLRFAAAVIGFADLLRGGTNIGNWHWADVIRTANSAVGRDADGTRRQFVGLAKLADRQLAGTAVEPKP</sequence>
<name>A0ABU7UZF9_9GAMM</name>
<dbReference type="SUPFAM" id="SSF53300">
    <property type="entry name" value="vWA-like"/>
    <property type="match status" value="1"/>
</dbReference>
<dbReference type="SMART" id="SM00327">
    <property type="entry name" value="VWA"/>
    <property type="match status" value="1"/>
</dbReference>
<keyword evidence="4" id="KW-1185">Reference proteome</keyword>
<dbReference type="InterPro" id="IPR051266">
    <property type="entry name" value="CLCR"/>
</dbReference>
<evidence type="ECO:0000313" key="3">
    <source>
        <dbReference type="EMBL" id="MEF2155922.1"/>
    </source>
</evidence>